<name>A0A7W5B0M4_9BACL</name>
<feature type="domain" description="Glycosyl hydrolase family 95 catalytic" evidence="3">
    <location>
        <begin position="260"/>
        <end position="679"/>
    </location>
</feature>
<feature type="domain" description="Alpha fucosidase A-like C-terminal" evidence="2">
    <location>
        <begin position="681"/>
        <end position="741"/>
    </location>
</feature>
<dbReference type="PANTHER" id="PTHR31084">
    <property type="entry name" value="ALPHA-L-FUCOSIDASE 2"/>
    <property type="match status" value="1"/>
</dbReference>
<dbReference type="Proteomes" id="UP000570361">
    <property type="component" value="Unassembled WGS sequence"/>
</dbReference>
<feature type="domain" description="Glycosyl hydrolase family 95 N-terminal" evidence="1">
    <location>
        <begin position="3"/>
        <end position="240"/>
    </location>
</feature>
<dbReference type="PIRSF" id="PIRSF007663">
    <property type="entry name" value="UCP007663"/>
    <property type="match status" value="1"/>
</dbReference>
<dbReference type="EMBL" id="JACHXK010000008">
    <property type="protein sequence ID" value="MBB3111721.1"/>
    <property type="molecule type" value="Genomic_DNA"/>
</dbReference>
<sequence length="766" mass="84751">MRLWYDTQADHWKQGLPLGNGRLGTVVYGGIARETWSLSEITYWSGKEERTPADSKGKEDLSAMRELFFAGKYAEGEAIASRVLQADKQNFGTNISLCDVQLSLDGEGESFERELNLDESVYRATSMEGKAVNREVFASHADNVIAARLWNDEPGGTSFTLRLEGRTTRFAVETNGAGRLVFTGQAVETMHSNGECGVMCRGAIQVVTSNGTVSTEGDTIRVTGADEAWIYCAAATDYRAADDSWQNEALLTIGQAADKGYERLRANHMEDYRSLYTRVEADFGGSNADSLPLDERIRQLAADGDDPQLFALFFQYGRYLMIAGSRSDSPLPLHLQGIWNDGEANRMAWSCDYHLDVNTEMNYYPAEAANLAECHKPLLRYIQHLAQAGEATASDFYGCEGWTAHVFSNAWGFSAPGWYFSWGLNVTGGLWIASQLRDHYEFGLDDEFLRGQAYPVLKEAARFFLDYMVIHPEKGWLVTGPSNSPENSFHVQGNRDASHALSMGPTMDQSLIRALFTFLLEVSERVGEEQEFREKLSAAIALLPPLQIGLNGQLQEWLEDYEEAQPDHRHISHLYGLYPGNEISPNRTPALSQASRVTLQARKREDGFEDVEFTLAQFAASYARLHDGESAYEHLSYLIGELCFDNLLTYSKAGIAGAETNIFVADGNFGGTSAIAEMLLQSHAGEIHLLPALPSKWASGSVKGLRARGNAEVDIVWRDGELVDAVVKAYSSVDTQLRYGDRVIPISLTPGGSYSWKASATVQEGR</sequence>
<dbReference type="InterPro" id="IPR012341">
    <property type="entry name" value="6hp_glycosidase-like_sf"/>
</dbReference>
<dbReference type="Gene3D" id="1.50.10.10">
    <property type="match status" value="1"/>
</dbReference>
<evidence type="ECO:0000259" key="1">
    <source>
        <dbReference type="Pfam" id="PF14498"/>
    </source>
</evidence>
<dbReference type="EC" id="3.2.1.51" evidence="4"/>
<protein>
    <submittedName>
        <fullName evidence="4">Alpha-L-fucosidase 2</fullName>
        <ecNumber evidence="4">3.2.1.51</ecNumber>
    </submittedName>
</protein>
<keyword evidence="4" id="KW-0326">Glycosidase</keyword>
<dbReference type="GO" id="GO:0004560">
    <property type="term" value="F:alpha-L-fucosidase activity"/>
    <property type="evidence" value="ECO:0007669"/>
    <property type="project" value="UniProtKB-EC"/>
</dbReference>
<evidence type="ECO:0000259" key="2">
    <source>
        <dbReference type="Pfam" id="PF21307"/>
    </source>
</evidence>
<accession>A0A7W5B0M4</accession>
<dbReference type="InterPro" id="IPR016518">
    <property type="entry name" value="Alpha-L-fucosidase"/>
</dbReference>
<dbReference type="SUPFAM" id="SSF48208">
    <property type="entry name" value="Six-hairpin glycosidases"/>
    <property type="match status" value="1"/>
</dbReference>
<dbReference type="Pfam" id="PF21307">
    <property type="entry name" value="Glyco_hydro_95_C"/>
    <property type="match status" value="1"/>
</dbReference>
<dbReference type="PANTHER" id="PTHR31084:SF0">
    <property type="entry name" value="ALPHA-L-FUCOSIDASE 2"/>
    <property type="match status" value="1"/>
</dbReference>
<dbReference type="AlphaFoldDB" id="A0A7W5B0M4"/>
<dbReference type="InterPro" id="IPR049053">
    <property type="entry name" value="AFCA-like_C"/>
</dbReference>
<dbReference type="InterPro" id="IPR054363">
    <property type="entry name" value="GH95_cat"/>
</dbReference>
<reference evidence="4 5" key="1">
    <citation type="submission" date="2020-08" db="EMBL/GenBank/DDBJ databases">
        <title>Genomic Encyclopedia of Type Strains, Phase III (KMG-III): the genomes of soil and plant-associated and newly described type strains.</title>
        <authorList>
            <person name="Whitman W."/>
        </authorList>
    </citation>
    <scope>NUCLEOTIDE SEQUENCE [LARGE SCALE GENOMIC DNA]</scope>
    <source>
        <strain evidence="4 5">CECT 5862</strain>
    </source>
</reference>
<dbReference type="GO" id="GO:0005975">
    <property type="term" value="P:carbohydrate metabolic process"/>
    <property type="evidence" value="ECO:0007669"/>
    <property type="project" value="InterPro"/>
</dbReference>
<evidence type="ECO:0000313" key="5">
    <source>
        <dbReference type="Proteomes" id="UP000570361"/>
    </source>
</evidence>
<keyword evidence="4" id="KW-0378">Hydrolase</keyword>
<keyword evidence="5" id="KW-1185">Reference proteome</keyword>
<evidence type="ECO:0000259" key="3">
    <source>
        <dbReference type="Pfam" id="PF22124"/>
    </source>
</evidence>
<dbReference type="Pfam" id="PF14498">
    <property type="entry name" value="Glyco_hyd_65N_2"/>
    <property type="match status" value="1"/>
</dbReference>
<proteinExistence type="predicted"/>
<dbReference type="Pfam" id="PF22124">
    <property type="entry name" value="Glyco_hydro_95_cat"/>
    <property type="match status" value="1"/>
</dbReference>
<gene>
    <name evidence="4" type="ORF">FHS18_003789</name>
</gene>
<dbReference type="InterPro" id="IPR008928">
    <property type="entry name" value="6-hairpin_glycosidase_sf"/>
</dbReference>
<organism evidence="4 5">
    <name type="scientific">Paenibacillus phyllosphaerae</name>
    <dbReference type="NCBI Taxonomy" id="274593"/>
    <lineage>
        <taxon>Bacteria</taxon>
        <taxon>Bacillati</taxon>
        <taxon>Bacillota</taxon>
        <taxon>Bacilli</taxon>
        <taxon>Bacillales</taxon>
        <taxon>Paenibacillaceae</taxon>
        <taxon>Paenibacillus</taxon>
    </lineage>
</organism>
<evidence type="ECO:0000313" key="4">
    <source>
        <dbReference type="EMBL" id="MBB3111721.1"/>
    </source>
</evidence>
<dbReference type="RefSeq" id="WP_183601584.1">
    <property type="nucleotide sequence ID" value="NZ_JACHXK010000008.1"/>
</dbReference>
<comment type="caution">
    <text evidence="4">The sequence shown here is derived from an EMBL/GenBank/DDBJ whole genome shotgun (WGS) entry which is preliminary data.</text>
</comment>
<dbReference type="InterPro" id="IPR027414">
    <property type="entry name" value="GH95_N_dom"/>
</dbReference>